<dbReference type="InterPro" id="IPR017790">
    <property type="entry name" value="Penicillin-binding_protein_2"/>
</dbReference>
<keyword evidence="13" id="KW-0961">Cell wall biogenesis/degradation</keyword>
<keyword evidence="7" id="KW-0812">Transmembrane</keyword>
<dbReference type="GO" id="GO:0009002">
    <property type="term" value="F:serine-type D-Ala-D-Ala carboxypeptidase activity"/>
    <property type="evidence" value="ECO:0007669"/>
    <property type="project" value="InterPro"/>
</dbReference>
<gene>
    <name evidence="16" type="primary">pbpA</name>
    <name evidence="16" type="ORF">RCZ15_18010</name>
    <name evidence="17" type="ORF">RCZ16_02990</name>
</gene>
<dbReference type="Gene3D" id="3.40.710.10">
    <property type="entry name" value="DD-peptidase/beta-lactamase superfamily"/>
    <property type="match status" value="1"/>
</dbReference>
<dbReference type="GO" id="GO:0009252">
    <property type="term" value="P:peptidoglycan biosynthetic process"/>
    <property type="evidence" value="ECO:0007669"/>
    <property type="project" value="UniProtKB-KW"/>
</dbReference>
<dbReference type="SUPFAM" id="SSF56601">
    <property type="entry name" value="beta-lactamase/transpeptidase-like"/>
    <property type="match status" value="1"/>
</dbReference>
<dbReference type="Pfam" id="PF00905">
    <property type="entry name" value="Transpeptidase"/>
    <property type="match status" value="1"/>
</dbReference>
<keyword evidence="10" id="KW-0573">Peptidoglycan synthesis</keyword>
<dbReference type="Proteomes" id="UP001208692">
    <property type="component" value="Unassembled WGS sequence"/>
</dbReference>
<dbReference type="InterPro" id="IPR050515">
    <property type="entry name" value="Beta-lactam/transpept"/>
</dbReference>
<keyword evidence="5" id="KW-0121">Carboxypeptidase</keyword>
<keyword evidence="11" id="KW-1133">Transmembrane helix</keyword>
<comment type="caution">
    <text evidence="16">The sequence shown here is derived from an EMBL/GenBank/DDBJ whole genome shotgun (WGS) entry which is preliminary data.</text>
</comment>
<evidence type="ECO:0000256" key="12">
    <source>
        <dbReference type="ARBA" id="ARBA00023136"/>
    </source>
</evidence>
<dbReference type="GO" id="GO:0071555">
    <property type="term" value="P:cell wall organization"/>
    <property type="evidence" value="ECO:0007669"/>
    <property type="project" value="UniProtKB-KW"/>
</dbReference>
<keyword evidence="19" id="KW-1185">Reference proteome</keyword>
<proteinExistence type="predicted"/>
<dbReference type="Proteomes" id="UP001207736">
    <property type="component" value="Unassembled WGS sequence"/>
</dbReference>
<dbReference type="NCBIfam" id="TIGR03423">
    <property type="entry name" value="pbp2_mrdA"/>
    <property type="match status" value="1"/>
</dbReference>
<dbReference type="Pfam" id="PF03717">
    <property type="entry name" value="PBP_dimer"/>
    <property type="match status" value="1"/>
</dbReference>
<protein>
    <submittedName>
        <fullName evidence="16">Penicillin-binding protein 2</fullName>
    </submittedName>
</protein>
<dbReference type="Gene3D" id="3.30.1390.30">
    <property type="entry name" value="Penicillin-binding protein 2a, domain 3"/>
    <property type="match status" value="1"/>
</dbReference>
<evidence type="ECO:0000256" key="9">
    <source>
        <dbReference type="ARBA" id="ARBA00022960"/>
    </source>
</evidence>
<dbReference type="InterPro" id="IPR005311">
    <property type="entry name" value="PBP_dimer"/>
</dbReference>
<dbReference type="InterPro" id="IPR012338">
    <property type="entry name" value="Beta-lactam/transpept-like"/>
</dbReference>
<dbReference type="AlphaFoldDB" id="A0AAV5AYR0"/>
<dbReference type="Gene3D" id="3.90.1310.10">
    <property type="entry name" value="Penicillin-binding protein 2a (Domain 2)"/>
    <property type="match status" value="1"/>
</dbReference>
<dbReference type="PANTHER" id="PTHR30627">
    <property type="entry name" value="PEPTIDOGLYCAN D,D-TRANSPEPTIDASE"/>
    <property type="match status" value="1"/>
</dbReference>
<evidence type="ECO:0000256" key="10">
    <source>
        <dbReference type="ARBA" id="ARBA00022984"/>
    </source>
</evidence>
<name>A0AAV5AYR0_9FLAO</name>
<dbReference type="GO" id="GO:0008360">
    <property type="term" value="P:regulation of cell shape"/>
    <property type="evidence" value="ECO:0007669"/>
    <property type="project" value="UniProtKB-KW"/>
</dbReference>
<feature type="domain" description="Penicillin-binding protein transpeptidase" evidence="14">
    <location>
        <begin position="249"/>
        <end position="579"/>
    </location>
</feature>
<keyword evidence="4" id="KW-0997">Cell inner membrane</keyword>
<evidence type="ECO:0000313" key="19">
    <source>
        <dbReference type="Proteomes" id="UP001208692"/>
    </source>
</evidence>
<keyword evidence="6" id="KW-0645">Protease</keyword>
<evidence type="ECO:0000313" key="16">
    <source>
        <dbReference type="EMBL" id="GJM50828.1"/>
    </source>
</evidence>
<evidence type="ECO:0000256" key="5">
    <source>
        <dbReference type="ARBA" id="ARBA00022645"/>
    </source>
</evidence>
<reference evidence="16 19" key="1">
    <citation type="submission" date="2021-11" db="EMBL/GenBank/DDBJ databases">
        <title>Draft genome sequence of Capnocytophaga sp. strain KC07075 isolated from cat oral cavity.</title>
        <authorList>
            <person name="Suzuki M."/>
            <person name="Imaoka K."/>
            <person name="Kimura M."/>
            <person name="Morikawa S."/>
            <person name="Maeda K."/>
        </authorList>
    </citation>
    <scope>NUCLEOTIDE SEQUENCE</scope>
    <source>
        <strain evidence="16">KC07075</strain>
        <strain evidence="17 19">KC07079</strain>
    </source>
</reference>
<dbReference type="SUPFAM" id="SSF56519">
    <property type="entry name" value="Penicillin binding protein dimerisation domain"/>
    <property type="match status" value="1"/>
</dbReference>
<dbReference type="PANTHER" id="PTHR30627:SF2">
    <property type="entry name" value="PEPTIDOGLYCAN D,D-TRANSPEPTIDASE MRDA"/>
    <property type="match status" value="1"/>
</dbReference>
<evidence type="ECO:0000256" key="13">
    <source>
        <dbReference type="ARBA" id="ARBA00023316"/>
    </source>
</evidence>
<evidence type="ECO:0000256" key="11">
    <source>
        <dbReference type="ARBA" id="ARBA00022989"/>
    </source>
</evidence>
<evidence type="ECO:0000256" key="6">
    <source>
        <dbReference type="ARBA" id="ARBA00022670"/>
    </source>
</evidence>
<dbReference type="EMBL" id="BQKB01000007">
    <property type="protein sequence ID" value="GJM51981.1"/>
    <property type="molecule type" value="Genomic_DNA"/>
</dbReference>
<keyword evidence="3" id="KW-1003">Cell membrane</keyword>
<dbReference type="EMBL" id="BQKA01000033">
    <property type="protein sequence ID" value="GJM50828.1"/>
    <property type="molecule type" value="Genomic_DNA"/>
</dbReference>
<dbReference type="GO" id="GO:0008658">
    <property type="term" value="F:penicillin binding"/>
    <property type="evidence" value="ECO:0007669"/>
    <property type="project" value="InterPro"/>
</dbReference>
<evidence type="ECO:0000256" key="7">
    <source>
        <dbReference type="ARBA" id="ARBA00022692"/>
    </source>
</evidence>
<keyword evidence="8" id="KW-0378">Hydrolase</keyword>
<dbReference type="InterPro" id="IPR001460">
    <property type="entry name" value="PCN-bd_Tpept"/>
</dbReference>
<dbReference type="GO" id="GO:0071972">
    <property type="term" value="F:peptidoglycan L,D-transpeptidase activity"/>
    <property type="evidence" value="ECO:0007669"/>
    <property type="project" value="TreeGrafter"/>
</dbReference>
<comment type="subcellular location">
    <subcellularLocation>
        <location evidence="2">Cell membrane</location>
    </subcellularLocation>
    <subcellularLocation>
        <location evidence="1">Membrane</location>
        <topology evidence="1">Single-pass membrane protein</topology>
    </subcellularLocation>
</comment>
<evidence type="ECO:0000256" key="8">
    <source>
        <dbReference type="ARBA" id="ARBA00022801"/>
    </source>
</evidence>
<feature type="domain" description="Penicillin-binding protein dimerisation" evidence="15">
    <location>
        <begin position="48"/>
        <end position="212"/>
    </location>
</feature>
<keyword evidence="9" id="KW-0133">Cell shape</keyword>
<evidence type="ECO:0000259" key="14">
    <source>
        <dbReference type="Pfam" id="PF00905"/>
    </source>
</evidence>
<evidence type="ECO:0000256" key="3">
    <source>
        <dbReference type="ARBA" id="ARBA00022475"/>
    </source>
</evidence>
<evidence type="ECO:0000256" key="1">
    <source>
        <dbReference type="ARBA" id="ARBA00004167"/>
    </source>
</evidence>
<dbReference type="RefSeq" id="WP_264845580.1">
    <property type="nucleotide sequence ID" value="NZ_BPMA01000012.1"/>
</dbReference>
<evidence type="ECO:0000313" key="18">
    <source>
        <dbReference type="Proteomes" id="UP001207736"/>
    </source>
</evidence>
<dbReference type="InterPro" id="IPR036138">
    <property type="entry name" value="PBP_dimer_sf"/>
</dbReference>
<keyword evidence="12" id="KW-0472">Membrane</keyword>
<evidence type="ECO:0000256" key="4">
    <source>
        <dbReference type="ARBA" id="ARBA00022519"/>
    </source>
</evidence>
<organism evidence="16 18">
    <name type="scientific">Capnocytophaga catalasegens</name>
    <dbReference type="NCBI Taxonomy" id="1004260"/>
    <lineage>
        <taxon>Bacteria</taxon>
        <taxon>Pseudomonadati</taxon>
        <taxon>Bacteroidota</taxon>
        <taxon>Flavobacteriia</taxon>
        <taxon>Flavobacteriales</taxon>
        <taxon>Flavobacteriaceae</taxon>
        <taxon>Capnocytophaga</taxon>
    </lineage>
</organism>
<accession>A0AAV5AYR0</accession>
<dbReference type="GO" id="GO:0006508">
    <property type="term" value="P:proteolysis"/>
    <property type="evidence" value="ECO:0007669"/>
    <property type="project" value="UniProtKB-KW"/>
</dbReference>
<evidence type="ECO:0000313" key="17">
    <source>
        <dbReference type="EMBL" id="GJM51981.1"/>
    </source>
</evidence>
<dbReference type="GO" id="GO:0005886">
    <property type="term" value="C:plasma membrane"/>
    <property type="evidence" value="ECO:0007669"/>
    <property type="project" value="UniProtKB-SubCell"/>
</dbReference>
<evidence type="ECO:0000256" key="2">
    <source>
        <dbReference type="ARBA" id="ARBA00004236"/>
    </source>
</evidence>
<dbReference type="FunFam" id="3.40.710.10:FF:000024">
    <property type="entry name" value="Penicillin-binding protein 2"/>
    <property type="match status" value="1"/>
</dbReference>
<evidence type="ECO:0000259" key="15">
    <source>
        <dbReference type="Pfam" id="PF03717"/>
    </source>
</evidence>
<sequence>MQKVFLPIIILLASFSILGRLLYLQVIAHRQSANDLANDVAIEVMLDYPQRGNIFDRNGKLLVSNQPAYDVMIVPREVKPLDTLEFCNLLSIDKNIFIERFEKARNFSKIKPSVFVSQLSKEEYAPLQEKLRKYAGFYIQKRSLRHYTTHSGGNILGYISEVNDWELKQNPYYLSGELIGRQGVERQYEEFLRGKKGIRYFQKDKHNRIIGSYKDGIFDTLPIAGKSLELTIDESLQTYGELLMQNKRGGIVAIEPKTGEILALISAPSYDPNLLVGRKRSENYTKLYNDSLAKPLYDRALLAEYPPGSTFKTLTALVGLQEGVMTPESVVPCAGGYHYGSRIMKCHTHGAPYDMLHAIATSCNSYFAHEYKRVVEKYPSAAQGVDAWSNHLKSFGLGQFLGSDFPIGRKGNIPDSNLYNKQYGKNRWGATYNISNGIGQGEILVTPLQLANVVAAISNKGYYYTPHIVRKIDGKKTPFTQYTIAKHTTIDSKHFETIIQGMNLAYTSGTARGTQIEGVNIAAKTGTAENYIKVGGKRMQLTDHSIFAAFAPVEDPKIAIVVFVENGYFGARIAGPITSLLIEKYLNGSVARPELEQRMLEKSLEDEYAKPYSGQPFLINQR</sequence>